<keyword evidence="1" id="KW-1133">Transmembrane helix</keyword>
<reference evidence="3 4" key="1">
    <citation type="submission" date="2018-05" db="EMBL/GenBank/DDBJ databases">
        <title>Amnibacterium sp. M8JJ-5, whole genome shotgun sequence.</title>
        <authorList>
            <person name="Tuo L."/>
        </authorList>
    </citation>
    <scope>NUCLEOTIDE SEQUENCE [LARGE SCALE GENOMIC DNA]</scope>
    <source>
        <strain evidence="3 4">M8JJ-5</strain>
    </source>
</reference>
<dbReference type="EMBL" id="QEOP01000002">
    <property type="protein sequence ID" value="PVZ94365.1"/>
    <property type="molecule type" value="Genomic_DNA"/>
</dbReference>
<organism evidence="3 4">
    <name type="scientific">Amnibacterium flavum</name>
    <dbReference type="NCBI Taxonomy" id="2173173"/>
    <lineage>
        <taxon>Bacteria</taxon>
        <taxon>Bacillati</taxon>
        <taxon>Actinomycetota</taxon>
        <taxon>Actinomycetes</taxon>
        <taxon>Micrococcales</taxon>
        <taxon>Microbacteriaceae</taxon>
        <taxon>Amnibacterium</taxon>
    </lineage>
</organism>
<evidence type="ECO:0000313" key="3">
    <source>
        <dbReference type="EMBL" id="PVZ94365.1"/>
    </source>
</evidence>
<name>A0A2V1HPB1_9MICO</name>
<dbReference type="RefSeq" id="WP_116756876.1">
    <property type="nucleotide sequence ID" value="NZ_JBHUEX010000001.1"/>
</dbReference>
<gene>
    <name evidence="3" type="ORF">DDQ50_11610</name>
</gene>
<evidence type="ECO:0000256" key="1">
    <source>
        <dbReference type="SAM" id="Phobius"/>
    </source>
</evidence>
<evidence type="ECO:0000313" key="4">
    <source>
        <dbReference type="Proteomes" id="UP000244893"/>
    </source>
</evidence>
<accession>A0A2V1HPB1</accession>
<dbReference type="Pfam" id="PF25362">
    <property type="entry name" value="bPH_11"/>
    <property type="match status" value="1"/>
</dbReference>
<proteinExistence type="predicted"/>
<dbReference type="InterPro" id="IPR057446">
    <property type="entry name" value="PH_bac"/>
</dbReference>
<dbReference type="AlphaFoldDB" id="A0A2V1HPB1"/>
<keyword evidence="1" id="KW-0472">Membrane</keyword>
<evidence type="ECO:0000259" key="2">
    <source>
        <dbReference type="Pfam" id="PF25362"/>
    </source>
</evidence>
<feature type="domain" description="PH" evidence="2">
    <location>
        <begin position="37"/>
        <end position="156"/>
    </location>
</feature>
<dbReference type="Proteomes" id="UP000244893">
    <property type="component" value="Unassembled WGS sequence"/>
</dbReference>
<dbReference type="OrthoDB" id="3826692at2"/>
<keyword evidence="1" id="KW-0812">Transmembrane</keyword>
<keyword evidence="4" id="KW-1185">Reference proteome</keyword>
<sequence>MADLTVPLIVVAVLIVLAWLGMYLGWRARGRRQGALPAPPAVPVDLGPASLTAEVAYVATTLAEKPLERVVARGLGIRGKATVAVHPEGIVLAIRGTDPVFLAAERIESAGTGTFAIDRVVERDGLAVITWRLGDTLVDSYLRPLTGSAKQAIIAAARSLTPASVTSDTDIPERNDPSGIS</sequence>
<feature type="transmembrane region" description="Helical" evidence="1">
    <location>
        <begin position="6"/>
        <end position="26"/>
    </location>
</feature>
<protein>
    <recommendedName>
        <fullName evidence="2">PH domain-containing protein</fullName>
    </recommendedName>
</protein>
<comment type="caution">
    <text evidence="3">The sequence shown here is derived from an EMBL/GenBank/DDBJ whole genome shotgun (WGS) entry which is preliminary data.</text>
</comment>